<name>A0ACC0XT77_9ROSI</name>
<gene>
    <name evidence="1" type="ORF">Pint_32779</name>
</gene>
<proteinExistence type="predicted"/>
<sequence>MEERKLVPSKWTTNTHLDSMYVGFSAATDTNGLYQHILEWSFNKTGRAQNLDISRLPPLQFPTTLNPVVRRRDMKNGKENTVLKRISYKNLYAEDKTRPVYAEDQMELVLKLGLFCSFRNPQTTKLVGTFGYMAPDLMRTGKATTCTDVYAFGIFRLEVACGKRPNNKGWLKGEIWFIGSLVAGKYLDGDAVLPNKQSASTIINLFSANDEAPDNEMPFPSLFEIGYVATIDSILVAGR</sequence>
<accession>A0ACC0XT77</accession>
<evidence type="ECO:0000313" key="2">
    <source>
        <dbReference type="Proteomes" id="UP001163603"/>
    </source>
</evidence>
<evidence type="ECO:0000313" key="1">
    <source>
        <dbReference type="EMBL" id="KAJ0021542.1"/>
    </source>
</evidence>
<protein>
    <submittedName>
        <fullName evidence="1">Uncharacterized protein</fullName>
    </submittedName>
</protein>
<keyword evidence="2" id="KW-1185">Reference proteome</keyword>
<organism evidence="1 2">
    <name type="scientific">Pistacia integerrima</name>
    <dbReference type="NCBI Taxonomy" id="434235"/>
    <lineage>
        <taxon>Eukaryota</taxon>
        <taxon>Viridiplantae</taxon>
        <taxon>Streptophyta</taxon>
        <taxon>Embryophyta</taxon>
        <taxon>Tracheophyta</taxon>
        <taxon>Spermatophyta</taxon>
        <taxon>Magnoliopsida</taxon>
        <taxon>eudicotyledons</taxon>
        <taxon>Gunneridae</taxon>
        <taxon>Pentapetalae</taxon>
        <taxon>rosids</taxon>
        <taxon>malvids</taxon>
        <taxon>Sapindales</taxon>
        <taxon>Anacardiaceae</taxon>
        <taxon>Pistacia</taxon>
    </lineage>
</organism>
<reference evidence="2" key="1">
    <citation type="journal article" date="2023" name="G3 (Bethesda)">
        <title>Genome assembly and association tests identify interacting loci associated with vigor, precocity, and sex in interspecific pistachio rootstocks.</title>
        <authorList>
            <person name="Palmer W."/>
            <person name="Jacygrad E."/>
            <person name="Sagayaradj S."/>
            <person name="Cavanaugh K."/>
            <person name="Han R."/>
            <person name="Bertier L."/>
            <person name="Beede B."/>
            <person name="Kafkas S."/>
            <person name="Golino D."/>
            <person name="Preece J."/>
            <person name="Michelmore R."/>
        </authorList>
    </citation>
    <scope>NUCLEOTIDE SEQUENCE [LARGE SCALE GENOMIC DNA]</scope>
</reference>
<dbReference type="Proteomes" id="UP001163603">
    <property type="component" value="Chromosome 11"/>
</dbReference>
<comment type="caution">
    <text evidence="1">The sequence shown here is derived from an EMBL/GenBank/DDBJ whole genome shotgun (WGS) entry which is preliminary data.</text>
</comment>
<dbReference type="EMBL" id="CM047746">
    <property type="protein sequence ID" value="KAJ0021542.1"/>
    <property type="molecule type" value="Genomic_DNA"/>
</dbReference>